<accession>A0A6J5Q7G5</accession>
<evidence type="ECO:0000313" key="1">
    <source>
        <dbReference type="EMBL" id="CAB4145342.1"/>
    </source>
</evidence>
<proteinExistence type="predicted"/>
<protein>
    <submittedName>
        <fullName evidence="2">Uncharacterized protein</fullName>
    </submittedName>
</protein>
<name>A0A6J5Q7G5_9CAUD</name>
<sequence>MESVGWKMSDGVAWNQGELSEETRAMIRTQSNHQMAVFNLIDEICRPNHIEKPIPTHHILLDELEIMYEAHMTIGGEQNRFNASCLRAAINVISTL</sequence>
<dbReference type="EMBL" id="LR797512">
    <property type="protein sequence ID" value="CAB4221944.1"/>
    <property type="molecule type" value="Genomic_DNA"/>
</dbReference>
<dbReference type="EMBL" id="LR797002">
    <property type="protein sequence ID" value="CAB4179973.1"/>
    <property type="molecule type" value="Genomic_DNA"/>
</dbReference>
<organism evidence="2">
    <name type="scientific">uncultured Caudovirales phage</name>
    <dbReference type="NCBI Taxonomy" id="2100421"/>
    <lineage>
        <taxon>Viruses</taxon>
        <taxon>Duplodnaviria</taxon>
        <taxon>Heunggongvirae</taxon>
        <taxon>Uroviricota</taxon>
        <taxon>Caudoviricetes</taxon>
        <taxon>Peduoviridae</taxon>
        <taxon>Maltschvirus</taxon>
        <taxon>Maltschvirus maltsch</taxon>
    </lineage>
</organism>
<evidence type="ECO:0000313" key="2">
    <source>
        <dbReference type="EMBL" id="CAB4179973.1"/>
    </source>
</evidence>
<reference evidence="2" key="1">
    <citation type="submission" date="2020-05" db="EMBL/GenBank/DDBJ databases">
        <authorList>
            <person name="Chiriac C."/>
            <person name="Salcher M."/>
            <person name="Ghai R."/>
            <person name="Kavagutti S V."/>
        </authorList>
    </citation>
    <scope>NUCLEOTIDE SEQUENCE</scope>
</reference>
<evidence type="ECO:0000313" key="3">
    <source>
        <dbReference type="EMBL" id="CAB4221944.1"/>
    </source>
</evidence>
<dbReference type="EMBL" id="LR796444">
    <property type="protein sequence ID" value="CAB4145342.1"/>
    <property type="molecule type" value="Genomic_DNA"/>
</dbReference>
<gene>
    <name evidence="2" type="ORF">UFOVP1048_1</name>
    <name evidence="3" type="ORF">UFOVP1658_17</name>
    <name evidence="1" type="ORF">UFOVP488_4</name>
</gene>